<gene>
    <name evidence="6" type="ORF">C472_00250</name>
</gene>
<keyword evidence="3" id="KW-0479">Metal-binding</keyword>
<dbReference type="CDD" id="cd02968">
    <property type="entry name" value="SCO"/>
    <property type="match status" value="1"/>
</dbReference>
<evidence type="ECO:0000256" key="3">
    <source>
        <dbReference type="PIRSR" id="PIRSR603782-1"/>
    </source>
</evidence>
<keyword evidence="7" id="KW-1185">Reference proteome</keyword>
<dbReference type="InterPro" id="IPR003782">
    <property type="entry name" value="SCO1/SenC"/>
</dbReference>
<dbReference type="PROSITE" id="PS51352">
    <property type="entry name" value="THIOREDOXIN_2"/>
    <property type="match status" value="1"/>
</dbReference>
<evidence type="ECO:0000313" key="7">
    <source>
        <dbReference type="Proteomes" id="UP000011523"/>
    </source>
</evidence>
<evidence type="ECO:0000256" key="4">
    <source>
        <dbReference type="PIRSR" id="PIRSR603782-2"/>
    </source>
</evidence>
<dbReference type="AlphaFoldDB" id="M0E2T1"/>
<dbReference type="InterPro" id="IPR036249">
    <property type="entry name" value="Thioredoxin-like_sf"/>
</dbReference>
<dbReference type="OrthoDB" id="27579at2157"/>
<keyword evidence="2 3" id="KW-0186">Copper</keyword>
<dbReference type="PATRIC" id="fig|1227485.3.peg.51"/>
<sequence>MKRRTLLAGVGTAAVGSVAGCTSRLFGDGPDGVALDPQEDQIADSEDLAYPAYGQPLPSFELPAPLADGASDGDALAGGTFDSDELDRTALVTGVFTFCPAECSILLRQWVTVQRRVADAGLTDDVYFLPITFDPERDDAAALRDNAESIGADLDAGNWTYLRPETPERASAVVEDKLGIGFERTTDSDRLPGYDFTHIVVTTLVNPDGVVERAYRGERLDPDRVAADVERVVAAFADE</sequence>
<dbReference type="GO" id="GO:0046872">
    <property type="term" value="F:metal ion binding"/>
    <property type="evidence" value="ECO:0007669"/>
    <property type="project" value="UniProtKB-KW"/>
</dbReference>
<evidence type="ECO:0000313" key="6">
    <source>
        <dbReference type="EMBL" id="ELZ42081.1"/>
    </source>
</evidence>
<dbReference type="Proteomes" id="UP000011523">
    <property type="component" value="Unassembled WGS sequence"/>
</dbReference>
<name>M0E2T1_9EURY</name>
<feature type="disulfide bond" description="Redox-active" evidence="4">
    <location>
        <begin position="99"/>
        <end position="103"/>
    </location>
</feature>
<organism evidence="6 7">
    <name type="scientific">Halorubrum tebenquichense DSM 14210</name>
    <dbReference type="NCBI Taxonomy" id="1227485"/>
    <lineage>
        <taxon>Archaea</taxon>
        <taxon>Methanobacteriati</taxon>
        <taxon>Methanobacteriota</taxon>
        <taxon>Stenosarchaea group</taxon>
        <taxon>Halobacteria</taxon>
        <taxon>Halobacteriales</taxon>
        <taxon>Haloferacaceae</taxon>
        <taxon>Halorubrum</taxon>
    </lineage>
</organism>
<dbReference type="RefSeq" id="WP_006627762.1">
    <property type="nucleotide sequence ID" value="NZ_AOJD01000002.1"/>
</dbReference>
<dbReference type="Pfam" id="PF02630">
    <property type="entry name" value="SCO1-SenC"/>
    <property type="match status" value="1"/>
</dbReference>
<feature type="binding site" evidence="3">
    <location>
        <position position="99"/>
    </location>
    <ligand>
        <name>Cu cation</name>
        <dbReference type="ChEBI" id="CHEBI:23378"/>
    </ligand>
</feature>
<evidence type="ECO:0000256" key="1">
    <source>
        <dbReference type="ARBA" id="ARBA00010996"/>
    </source>
</evidence>
<evidence type="ECO:0000259" key="5">
    <source>
        <dbReference type="PROSITE" id="PS51352"/>
    </source>
</evidence>
<dbReference type="EMBL" id="AOJD01000002">
    <property type="protein sequence ID" value="ELZ42081.1"/>
    <property type="molecule type" value="Genomic_DNA"/>
</dbReference>
<dbReference type="PROSITE" id="PS51257">
    <property type="entry name" value="PROKAR_LIPOPROTEIN"/>
    <property type="match status" value="1"/>
</dbReference>
<feature type="domain" description="Thioredoxin" evidence="5">
    <location>
        <begin position="51"/>
        <end position="234"/>
    </location>
</feature>
<reference evidence="6 7" key="1">
    <citation type="journal article" date="2014" name="PLoS Genet.">
        <title>Phylogenetically driven sequencing of extremely halophilic archaea reveals strategies for static and dynamic osmo-response.</title>
        <authorList>
            <person name="Becker E.A."/>
            <person name="Seitzer P.M."/>
            <person name="Tritt A."/>
            <person name="Larsen D."/>
            <person name="Krusor M."/>
            <person name="Yao A.I."/>
            <person name="Wu D."/>
            <person name="Madern D."/>
            <person name="Eisen J.A."/>
            <person name="Darling A.E."/>
            <person name="Facciotti M.T."/>
        </authorList>
    </citation>
    <scope>NUCLEOTIDE SEQUENCE [LARGE SCALE GENOMIC DNA]</scope>
    <source>
        <strain evidence="6 7">DSM 14210</strain>
    </source>
</reference>
<dbReference type="SUPFAM" id="SSF52833">
    <property type="entry name" value="Thioredoxin-like"/>
    <property type="match status" value="1"/>
</dbReference>
<accession>M0E2T1</accession>
<protein>
    <recommendedName>
        <fullName evidence="5">Thioredoxin domain-containing protein</fullName>
    </recommendedName>
</protein>
<comment type="similarity">
    <text evidence="1">Belongs to the SCO1/2 family.</text>
</comment>
<feature type="binding site" evidence="3">
    <location>
        <position position="103"/>
    </location>
    <ligand>
        <name>Cu cation</name>
        <dbReference type="ChEBI" id="CHEBI:23378"/>
    </ligand>
</feature>
<comment type="caution">
    <text evidence="6">The sequence shown here is derived from an EMBL/GenBank/DDBJ whole genome shotgun (WGS) entry which is preliminary data.</text>
</comment>
<dbReference type="InterPro" id="IPR013766">
    <property type="entry name" value="Thioredoxin_domain"/>
</dbReference>
<keyword evidence="4" id="KW-1015">Disulfide bond</keyword>
<dbReference type="Gene3D" id="3.40.30.10">
    <property type="entry name" value="Glutaredoxin"/>
    <property type="match status" value="1"/>
</dbReference>
<evidence type="ECO:0000256" key="2">
    <source>
        <dbReference type="ARBA" id="ARBA00023008"/>
    </source>
</evidence>
<proteinExistence type="inferred from homology"/>
<feature type="binding site" evidence="3">
    <location>
        <position position="198"/>
    </location>
    <ligand>
        <name>Cu cation</name>
        <dbReference type="ChEBI" id="CHEBI:23378"/>
    </ligand>
</feature>